<evidence type="ECO:0000313" key="3">
    <source>
        <dbReference type="Proteomes" id="UP001141806"/>
    </source>
</evidence>
<comment type="caution">
    <text evidence="2">The sequence shown here is derived from an EMBL/GenBank/DDBJ whole genome shotgun (WGS) entry which is preliminary data.</text>
</comment>
<dbReference type="AlphaFoldDB" id="A0A9Q0KJZ9"/>
<reference evidence="2" key="1">
    <citation type="journal article" date="2023" name="Plant J.">
        <title>The genome of the king protea, Protea cynaroides.</title>
        <authorList>
            <person name="Chang J."/>
            <person name="Duong T.A."/>
            <person name="Schoeman C."/>
            <person name="Ma X."/>
            <person name="Roodt D."/>
            <person name="Barker N."/>
            <person name="Li Z."/>
            <person name="Van de Peer Y."/>
            <person name="Mizrachi E."/>
        </authorList>
    </citation>
    <scope>NUCLEOTIDE SEQUENCE</scope>
    <source>
        <tissue evidence="2">Young leaves</tissue>
    </source>
</reference>
<dbReference type="OrthoDB" id="354769at2759"/>
<comment type="similarity">
    <text evidence="1">Belongs to the EXO5 family.</text>
</comment>
<name>A0A9Q0KJZ9_9MAGN</name>
<dbReference type="EMBL" id="JAMYWD010000005">
    <property type="protein sequence ID" value="KAJ4971870.1"/>
    <property type="molecule type" value="Genomic_DNA"/>
</dbReference>
<proteinExistence type="inferred from homology"/>
<keyword evidence="3" id="KW-1185">Reference proteome</keyword>
<dbReference type="InterPro" id="IPR011604">
    <property type="entry name" value="PDDEXK-like_dom_sf"/>
</dbReference>
<gene>
    <name evidence="2" type="ORF">NE237_004969</name>
</gene>
<organism evidence="2 3">
    <name type="scientific">Protea cynaroides</name>
    <dbReference type="NCBI Taxonomy" id="273540"/>
    <lineage>
        <taxon>Eukaryota</taxon>
        <taxon>Viridiplantae</taxon>
        <taxon>Streptophyta</taxon>
        <taxon>Embryophyta</taxon>
        <taxon>Tracheophyta</taxon>
        <taxon>Spermatophyta</taxon>
        <taxon>Magnoliopsida</taxon>
        <taxon>Proteales</taxon>
        <taxon>Proteaceae</taxon>
        <taxon>Protea</taxon>
    </lineage>
</organism>
<evidence type="ECO:0000256" key="1">
    <source>
        <dbReference type="ARBA" id="ARBA00009797"/>
    </source>
</evidence>
<dbReference type="GO" id="GO:0005634">
    <property type="term" value="C:nucleus"/>
    <property type="evidence" value="ECO:0007669"/>
    <property type="project" value="TreeGrafter"/>
</dbReference>
<protein>
    <recommendedName>
        <fullName evidence="4">Exonuclease V</fullName>
    </recommendedName>
</protein>
<dbReference type="GO" id="GO:0036297">
    <property type="term" value="P:interstrand cross-link repair"/>
    <property type="evidence" value="ECO:0007669"/>
    <property type="project" value="TreeGrafter"/>
</dbReference>
<dbReference type="Gene3D" id="3.90.320.10">
    <property type="match status" value="1"/>
</dbReference>
<evidence type="ECO:0000313" key="2">
    <source>
        <dbReference type="EMBL" id="KAJ4971870.1"/>
    </source>
</evidence>
<dbReference type="GO" id="GO:0045145">
    <property type="term" value="F:single-stranded DNA 5'-3' DNA exonuclease activity"/>
    <property type="evidence" value="ECO:0007669"/>
    <property type="project" value="InterPro"/>
</dbReference>
<dbReference type="PANTHER" id="PTHR14464">
    <property type="entry name" value="EXONUCLEASE V"/>
    <property type="match status" value="1"/>
</dbReference>
<dbReference type="InterPro" id="IPR019190">
    <property type="entry name" value="EXOV"/>
</dbReference>
<dbReference type="Proteomes" id="UP001141806">
    <property type="component" value="Unassembled WGS sequence"/>
</dbReference>
<evidence type="ECO:0008006" key="4">
    <source>
        <dbReference type="Google" id="ProtNLM"/>
    </source>
</evidence>
<dbReference type="Pfam" id="PF09810">
    <property type="entry name" value="Exo5"/>
    <property type="match status" value="3"/>
</dbReference>
<sequence>MTDLQIKSPPDDIPEIPVEIVSEEEMALIEAAFIATRSSIPSSFISSVASSSPSKSRLSLFSSVSSITFHSKRRIASCSEASTVGDIEDSGNLGATQKKSKVPQSLLDRFRRRKGLAITDLTASEWCEKQMEFILLYGRPRRTKAMKAGFDRHVKLEEEVVKKVKVRVKSVEDAWGLKLMNFIVGSNQLLFEGLTRELPVVGLVEGVWMVGVIDEIRMPLTEEIRISTLVDTKTRSQAKLPSEPQKRNGRLQLMCYKYLWDNIIADSFPSDHFFDFFGLNPRHVLSEEIIDYAASSGFPVKTLEDLVTCFRNTCCLLPPAHDQLLLRYEFQGDHSLLGEDQFAYDSDWLKSQIQCCLEFWSGNREARYVPTEECWKCRFCKFASICPANTSTSSTSS</sequence>
<dbReference type="PANTHER" id="PTHR14464:SF4">
    <property type="entry name" value="EXONUCLEASE V"/>
    <property type="match status" value="1"/>
</dbReference>
<accession>A0A9Q0KJZ9</accession>